<feature type="compositionally biased region" description="Low complexity" evidence="1">
    <location>
        <begin position="164"/>
        <end position="175"/>
    </location>
</feature>
<evidence type="ECO:0000313" key="2">
    <source>
        <dbReference type="EMBL" id="KIM24719.1"/>
    </source>
</evidence>
<feature type="region of interest" description="Disordered" evidence="1">
    <location>
        <begin position="1"/>
        <end position="22"/>
    </location>
</feature>
<feature type="compositionally biased region" description="Basic and acidic residues" evidence="1">
    <location>
        <begin position="496"/>
        <end position="506"/>
    </location>
</feature>
<reference evidence="3" key="2">
    <citation type="submission" date="2015-01" db="EMBL/GenBank/DDBJ databases">
        <title>Evolutionary Origins and Diversification of the Mycorrhizal Mutualists.</title>
        <authorList>
            <consortium name="DOE Joint Genome Institute"/>
            <consortium name="Mycorrhizal Genomics Consortium"/>
            <person name="Kohler A."/>
            <person name="Kuo A."/>
            <person name="Nagy L.G."/>
            <person name="Floudas D."/>
            <person name="Copeland A."/>
            <person name="Barry K.W."/>
            <person name="Cichocki N."/>
            <person name="Veneault-Fourrey C."/>
            <person name="LaButti K."/>
            <person name="Lindquist E.A."/>
            <person name="Lipzen A."/>
            <person name="Lundell T."/>
            <person name="Morin E."/>
            <person name="Murat C."/>
            <person name="Riley R."/>
            <person name="Ohm R."/>
            <person name="Sun H."/>
            <person name="Tunlid A."/>
            <person name="Henrissat B."/>
            <person name="Grigoriev I.V."/>
            <person name="Hibbett D.S."/>
            <person name="Martin F."/>
        </authorList>
    </citation>
    <scope>NUCLEOTIDE SEQUENCE [LARGE SCALE GENOMIC DNA]</scope>
    <source>
        <strain evidence="3">MAFF 305830</strain>
    </source>
</reference>
<dbReference type="AlphaFoldDB" id="A0A0C3AXL0"/>
<organism evidence="2 3">
    <name type="scientific">Serendipita vermifera MAFF 305830</name>
    <dbReference type="NCBI Taxonomy" id="933852"/>
    <lineage>
        <taxon>Eukaryota</taxon>
        <taxon>Fungi</taxon>
        <taxon>Dikarya</taxon>
        <taxon>Basidiomycota</taxon>
        <taxon>Agaricomycotina</taxon>
        <taxon>Agaricomycetes</taxon>
        <taxon>Sebacinales</taxon>
        <taxon>Serendipitaceae</taxon>
        <taxon>Serendipita</taxon>
    </lineage>
</organism>
<proteinExistence type="predicted"/>
<feature type="region of interest" description="Disordered" evidence="1">
    <location>
        <begin position="450"/>
        <end position="574"/>
    </location>
</feature>
<feature type="region of interest" description="Disordered" evidence="1">
    <location>
        <begin position="292"/>
        <end position="415"/>
    </location>
</feature>
<feature type="compositionally biased region" description="Polar residues" evidence="1">
    <location>
        <begin position="366"/>
        <end position="387"/>
    </location>
</feature>
<feature type="region of interest" description="Disordered" evidence="1">
    <location>
        <begin position="648"/>
        <end position="693"/>
    </location>
</feature>
<accession>A0A0C3AXL0</accession>
<dbReference type="HOGENOM" id="CLU_378625_0_0_1"/>
<name>A0A0C3AXL0_SERVB</name>
<evidence type="ECO:0000256" key="1">
    <source>
        <dbReference type="SAM" id="MobiDB-lite"/>
    </source>
</evidence>
<dbReference type="EMBL" id="KN824321">
    <property type="protein sequence ID" value="KIM24719.1"/>
    <property type="molecule type" value="Genomic_DNA"/>
</dbReference>
<feature type="compositionally biased region" description="Polar residues" evidence="1">
    <location>
        <begin position="13"/>
        <end position="22"/>
    </location>
</feature>
<feature type="compositionally biased region" description="Basic and acidic residues" evidence="1">
    <location>
        <begin position="523"/>
        <end position="533"/>
    </location>
</feature>
<sequence>MSIPPSECLPVDQANTTSSFDFTSPEHTTNICTAINNLLGFVDHFLHFEHEAREALRALGVVSQYVESKYTQARLSGSNAGYDASPKISEDPVSNPDALLKVVAGLAQNVISISGVRPSPTGETIMVEHFQLENTTSPTSPKGRASSTLKPLILVSKAKQSHMRSQSDTSSSLSQRRGRQLPAIPLVYSSRRRRNSSAPPRSQSPPIPLKPTLTSVPLPEPSSIHDTTETTPNDYEHTQYAIASTETEEDPLVPTIVFEPPSREQTLDVPPAEPFDCFNNFSPITACGTPSGVDRDSYMGESDNSSNFGYEPLPSSELKEADAEQPSSVEHQNGSVSRGRTLQRGEISNRRSLSSAKPSPLPTPSPVSQRKPSLSADTRPRWNSSTRLGPEPWSSDENLRRRCPSHSPSPVSRHTHSALLRSVSTHARSHSDPLVPVDLPRVVRPCQSNGVLRTNKSPIPNVVRHTDNTLPTTTTSDSSKPVQNHTRHRAHSSVELPHRRDDDKKAPVPTLGIAGYLRPSLARSRDSSCERSVIHTKRPSRRDEQRRPPPIVTNLHGRENSLPFPSFTPSNGAEPAAPVPEFVPGQPDAFLDLPSPHSEPAEAGCDCEDQACDAQCAEAQFSRKLRLSLKSMGESLLDVRFDSEDELSASHLSSDSEDYGFADTKPRRRNFMADLASRPKKQRRRGTESSRSLAEDSVHLNVKMELHGRIGIDYVLDEIVKMRETDGRGPRD</sequence>
<feature type="compositionally biased region" description="Low complexity" evidence="1">
    <location>
        <begin position="468"/>
        <end position="479"/>
    </location>
</feature>
<protein>
    <submittedName>
        <fullName evidence="2">Uncharacterized protein</fullName>
    </submittedName>
</protein>
<keyword evidence="3" id="KW-1185">Reference proteome</keyword>
<feature type="region of interest" description="Disordered" evidence="1">
    <location>
        <begin position="157"/>
        <end position="235"/>
    </location>
</feature>
<dbReference type="Proteomes" id="UP000054097">
    <property type="component" value="Unassembled WGS sequence"/>
</dbReference>
<gene>
    <name evidence="2" type="ORF">M408DRAFT_317251</name>
</gene>
<feature type="compositionally biased region" description="Polar residues" evidence="1">
    <location>
        <begin position="325"/>
        <end position="340"/>
    </location>
</feature>
<evidence type="ECO:0000313" key="3">
    <source>
        <dbReference type="Proteomes" id="UP000054097"/>
    </source>
</evidence>
<reference evidence="2 3" key="1">
    <citation type="submission" date="2014-04" db="EMBL/GenBank/DDBJ databases">
        <authorList>
            <consortium name="DOE Joint Genome Institute"/>
            <person name="Kuo A."/>
            <person name="Zuccaro A."/>
            <person name="Kohler A."/>
            <person name="Nagy L.G."/>
            <person name="Floudas D."/>
            <person name="Copeland A."/>
            <person name="Barry K.W."/>
            <person name="Cichocki N."/>
            <person name="Veneault-Fourrey C."/>
            <person name="LaButti K."/>
            <person name="Lindquist E.A."/>
            <person name="Lipzen A."/>
            <person name="Lundell T."/>
            <person name="Morin E."/>
            <person name="Murat C."/>
            <person name="Sun H."/>
            <person name="Tunlid A."/>
            <person name="Henrissat B."/>
            <person name="Grigoriev I.V."/>
            <person name="Hibbett D.S."/>
            <person name="Martin F."/>
            <person name="Nordberg H.P."/>
            <person name="Cantor M.N."/>
            <person name="Hua S.X."/>
        </authorList>
    </citation>
    <scope>NUCLEOTIDE SEQUENCE [LARGE SCALE GENOMIC DNA]</scope>
    <source>
        <strain evidence="2 3">MAFF 305830</strain>
    </source>
</reference>